<dbReference type="Pfam" id="PF00196">
    <property type="entry name" value="GerE"/>
    <property type="match status" value="1"/>
</dbReference>
<feature type="transmembrane region" description="Helical" evidence="4">
    <location>
        <begin position="112"/>
        <end position="137"/>
    </location>
</feature>
<organism evidence="6 7">
    <name type="scientific">Adlercreutzia rubneri</name>
    <dbReference type="NCBI Taxonomy" id="2916441"/>
    <lineage>
        <taxon>Bacteria</taxon>
        <taxon>Bacillati</taxon>
        <taxon>Actinomycetota</taxon>
        <taxon>Coriobacteriia</taxon>
        <taxon>Eggerthellales</taxon>
        <taxon>Eggerthellaceae</taxon>
        <taxon>Adlercreutzia</taxon>
    </lineage>
</organism>
<evidence type="ECO:0000256" key="3">
    <source>
        <dbReference type="ARBA" id="ARBA00023163"/>
    </source>
</evidence>
<dbReference type="InterPro" id="IPR036388">
    <property type="entry name" value="WH-like_DNA-bd_sf"/>
</dbReference>
<feature type="transmembrane region" description="Helical" evidence="4">
    <location>
        <begin position="361"/>
        <end position="383"/>
    </location>
</feature>
<dbReference type="AlphaFoldDB" id="A0A7K1T4Q3"/>
<feature type="transmembrane region" description="Helical" evidence="4">
    <location>
        <begin position="277"/>
        <end position="296"/>
    </location>
</feature>
<feature type="transmembrane region" description="Helical" evidence="4">
    <location>
        <begin position="331"/>
        <end position="349"/>
    </location>
</feature>
<dbReference type="EMBL" id="WPOO01000006">
    <property type="protein sequence ID" value="MVN58571.1"/>
    <property type="molecule type" value="Genomic_DNA"/>
</dbReference>
<gene>
    <name evidence="6" type="ORF">GO707_04950</name>
</gene>
<dbReference type="PROSITE" id="PS50043">
    <property type="entry name" value="HTH_LUXR_2"/>
    <property type="match status" value="1"/>
</dbReference>
<comment type="caution">
    <text evidence="6">The sequence shown here is derived from an EMBL/GenBank/DDBJ whole genome shotgun (WGS) entry which is preliminary data.</text>
</comment>
<dbReference type="SUPFAM" id="SSF46894">
    <property type="entry name" value="C-terminal effector domain of the bipartite response regulators"/>
    <property type="match status" value="1"/>
</dbReference>
<reference evidence="6 7" key="1">
    <citation type="submission" date="2019-11" db="EMBL/GenBank/DDBJ databases">
        <title>Whole genome shotgun sequencing (WGS) data from Adlercreutzia equolifaciens ResAG-91, Eggerthella lenta MRI-F36, MRI-F37, MRI-F40, ResAG-49, ResAG-88, ResAG-121, ResAG-145, and Gordonibacter sp. ResAG-5, ResAG-26, ResAG-43, ResAG-50, ResAG-59.</title>
        <authorList>
            <person name="Stoll D.A."/>
            <person name="Danylec N."/>
            <person name="Franz C.M.A.P."/>
            <person name="Huch M."/>
        </authorList>
    </citation>
    <scope>NUCLEOTIDE SEQUENCE [LARGE SCALE GENOMIC DNA]</scope>
    <source>
        <strain evidence="6 7">ResAG-91</strain>
    </source>
</reference>
<dbReference type="InterPro" id="IPR000792">
    <property type="entry name" value="Tscrpt_reg_LuxR_C"/>
</dbReference>
<keyword evidence="7" id="KW-1185">Reference proteome</keyword>
<feature type="transmembrane region" description="Helical" evidence="4">
    <location>
        <begin position="55"/>
        <end position="75"/>
    </location>
</feature>
<dbReference type="GO" id="GO:0003677">
    <property type="term" value="F:DNA binding"/>
    <property type="evidence" value="ECO:0007669"/>
    <property type="project" value="UniProtKB-KW"/>
</dbReference>
<dbReference type="RefSeq" id="WP_157012399.1">
    <property type="nucleotide sequence ID" value="NZ_WPOO01000006.1"/>
</dbReference>
<dbReference type="SMART" id="SM00421">
    <property type="entry name" value="HTH_LUXR"/>
    <property type="match status" value="1"/>
</dbReference>
<evidence type="ECO:0000256" key="4">
    <source>
        <dbReference type="SAM" id="Phobius"/>
    </source>
</evidence>
<evidence type="ECO:0000256" key="1">
    <source>
        <dbReference type="ARBA" id="ARBA00023015"/>
    </source>
</evidence>
<feature type="transmembrane region" description="Helical" evidence="4">
    <location>
        <begin position="87"/>
        <end position="106"/>
    </location>
</feature>
<keyword evidence="4" id="KW-0472">Membrane</keyword>
<feature type="transmembrane region" description="Helical" evidence="4">
    <location>
        <begin position="219"/>
        <end position="239"/>
    </location>
</feature>
<protein>
    <recommendedName>
        <fullName evidence="5">HTH luxR-type domain-containing protein</fullName>
    </recommendedName>
</protein>
<accession>A0A7K1T4Q3</accession>
<proteinExistence type="predicted"/>
<dbReference type="InterPro" id="IPR016032">
    <property type="entry name" value="Sig_transdc_resp-reg_C-effctor"/>
</dbReference>
<keyword evidence="2" id="KW-0238">DNA-binding</keyword>
<feature type="domain" description="HTH luxR-type" evidence="5">
    <location>
        <begin position="415"/>
        <end position="480"/>
    </location>
</feature>
<dbReference type="Gene3D" id="1.10.10.10">
    <property type="entry name" value="Winged helix-like DNA-binding domain superfamily/Winged helix DNA-binding domain"/>
    <property type="match status" value="1"/>
</dbReference>
<feature type="transmembrane region" description="Helical" evidence="4">
    <location>
        <begin position="149"/>
        <end position="171"/>
    </location>
</feature>
<dbReference type="PRINTS" id="PR00038">
    <property type="entry name" value="HTHLUXR"/>
</dbReference>
<sequence>MTLLIVGRDFVIRRQEAARAAALFLSFAAFFMTCPLTLWDAALFAQISIDRAVEVLAINGLMATSAVLAVGTGLWSMARDSVRMMPAATVLGGVAYALGGSAYALVQTLALPVGPAGICVISVAMGFGLAMLVLGWCRVLCPFGLKRSLLGMSIACAMATFVELGFEAGLLPAREGAFAVLLWLGVAGPVWSACKGVGEIPAVDDTVGDHLWESMRTMVLNPCLGLFLFLFIMSAREFVFMEYEHIGAISVIGAAGIAVALVRFWPRFSLGTVYRTLLPSAAAFFIVLSSFPVGSVSFGAGFLVSHILMAAIALLALASLCAVARAGEFSSVFVGSILCVATSLAVLLGTNVAQVVPDDDALGAILLVCAMAYFVYVLASPLVDYHRLLREGEEGEEVRERDGLPQPHSDVLCAALAEERNLSAREREILPYIARGHRPAYVADMLCISEHTVRTHLRNIYRKLGVGSREELIQLVENVQSANR</sequence>
<keyword evidence="3" id="KW-0804">Transcription</keyword>
<dbReference type="CDD" id="cd06170">
    <property type="entry name" value="LuxR_C_like"/>
    <property type="match status" value="1"/>
</dbReference>
<keyword evidence="1" id="KW-0805">Transcription regulation</keyword>
<dbReference type="Proteomes" id="UP000488839">
    <property type="component" value="Unassembled WGS sequence"/>
</dbReference>
<name>A0A7K1T4Q3_9ACTN</name>
<evidence type="ECO:0000313" key="6">
    <source>
        <dbReference type="EMBL" id="MVN58571.1"/>
    </source>
</evidence>
<feature type="transmembrane region" description="Helical" evidence="4">
    <location>
        <begin position="302"/>
        <end position="324"/>
    </location>
</feature>
<dbReference type="PANTHER" id="PTHR44688:SF16">
    <property type="entry name" value="DNA-BINDING TRANSCRIPTIONAL ACTIVATOR DEVR_DOSR"/>
    <property type="match status" value="1"/>
</dbReference>
<evidence type="ECO:0000313" key="7">
    <source>
        <dbReference type="Proteomes" id="UP000488839"/>
    </source>
</evidence>
<evidence type="ECO:0000256" key="2">
    <source>
        <dbReference type="ARBA" id="ARBA00023125"/>
    </source>
</evidence>
<evidence type="ECO:0000259" key="5">
    <source>
        <dbReference type="PROSITE" id="PS50043"/>
    </source>
</evidence>
<dbReference type="PANTHER" id="PTHR44688">
    <property type="entry name" value="DNA-BINDING TRANSCRIPTIONAL ACTIVATOR DEVR_DOSR"/>
    <property type="match status" value="1"/>
</dbReference>
<feature type="transmembrane region" description="Helical" evidence="4">
    <location>
        <begin position="245"/>
        <end position="265"/>
    </location>
</feature>
<dbReference type="GO" id="GO:0006355">
    <property type="term" value="P:regulation of DNA-templated transcription"/>
    <property type="evidence" value="ECO:0007669"/>
    <property type="project" value="InterPro"/>
</dbReference>
<keyword evidence="4" id="KW-0812">Transmembrane</keyword>
<feature type="transmembrane region" description="Helical" evidence="4">
    <location>
        <begin position="177"/>
        <end position="198"/>
    </location>
</feature>
<keyword evidence="4" id="KW-1133">Transmembrane helix</keyword>
<feature type="transmembrane region" description="Helical" evidence="4">
    <location>
        <begin position="21"/>
        <end position="49"/>
    </location>
</feature>